<proteinExistence type="predicted"/>
<dbReference type="RefSeq" id="WP_114374429.1">
    <property type="nucleotide sequence ID" value="NZ_CP031092.1"/>
</dbReference>
<dbReference type="AlphaFoldDB" id="A0A345C1C1"/>
<evidence type="ECO:0000256" key="5">
    <source>
        <dbReference type="ARBA" id="ARBA00023136"/>
    </source>
</evidence>
<keyword evidence="3 6" id="KW-0812">Transmembrane</keyword>
<organism evidence="8 9">
    <name type="scientific">Salicibibacter kimchii</name>
    <dbReference type="NCBI Taxonomy" id="2099786"/>
    <lineage>
        <taxon>Bacteria</taxon>
        <taxon>Bacillati</taxon>
        <taxon>Bacillota</taxon>
        <taxon>Bacilli</taxon>
        <taxon>Bacillales</taxon>
        <taxon>Bacillaceae</taxon>
        <taxon>Salicibibacter</taxon>
    </lineage>
</organism>
<feature type="transmembrane region" description="Helical" evidence="6">
    <location>
        <begin position="81"/>
        <end position="99"/>
    </location>
</feature>
<keyword evidence="2" id="KW-0813">Transport</keyword>
<dbReference type="CDD" id="cd17339">
    <property type="entry name" value="MFS_NIMT_CynX_like"/>
    <property type="match status" value="1"/>
</dbReference>
<feature type="transmembrane region" description="Helical" evidence="6">
    <location>
        <begin position="105"/>
        <end position="127"/>
    </location>
</feature>
<evidence type="ECO:0000259" key="7">
    <source>
        <dbReference type="PROSITE" id="PS50850"/>
    </source>
</evidence>
<feature type="transmembrane region" description="Helical" evidence="6">
    <location>
        <begin position="349"/>
        <end position="365"/>
    </location>
</feature>
<dbReference type="EMBL" id="CP031092">
    <property type="protein sequence ID" value="AXF57002.1"/>
    <property type="molecule type" value="Genomic_DNA"/>
</dbReference>
<dbReference type="GO" id="GO:0005886">
    <property type="term" value="C:plasma membrane"/>
    <property type="evidence" value="ECO:0007669"/>
    <property type="project" value="UniProtKB-SubCell"/>
</dbReference>
<reference evidence="8 9" key="1">
    <citation type="journal article" date="2018" name="J. Microbiol.">
        <title>Salicibibacter kimchii gen. nov., sp. nov., a moderately halophilic and alkalitolerant bacterium in the family Bacillaceae, isolated from kimchi.</title>
        <authorList>
            <person name="Jang J.Y."/>
            <person name="Oh Y.J."/>
            <person name="Lim S.K."/>
            <person name="Park H.K."/>
            <person name="Lee C."/>
            <person name="Kim J.Y."/>
            <person name="Lee M.A."/>
            <person name="Choi H.J."/>
        </authorList>
    </citation>
    <scope>NUCLEOTIDE SEQUENCE [LARGE SCALE GENOMIC DNA]</scope>
    <source>
        <strain evidence="8 9">NKC1-1</strain>
    </source>
</reference>
<sequence>MVRLKKLRMNKKTFIAIVAIVFVAFNLRPAITSVGPLVGIIRDDLGITNSQAGFITTVPLLAFACFSIAAPILAKKWGIEWAIFFGLTTLLIGILLRSFGITSMLFIGTAIVGVGIALCNVLLPGFVKQKFDRLQGVMTSVYTTSMSLFATIASGLSIPLVFNFNLEWNGSLATWSIIAVIGLICWAPLLRGANANRKKERSSQSTKGKLWQSPLAWQVTAFMGLQSMLYYSMVTWLPEIVQANGIPIATAGMLLAYMQLSGLPMTFITPILATRMQNQRVIIVVIALFYFFAMSGLLYIGDSLLAHVFFITLLGGANGASISLSLVLFNLRTTSAGQASQLSGMAQSFGYLLAATGPILLGLIFDFTGSWFIPLVILSLVIILLLIAGLFAGKDAHVFSEQQLSRG</sequence>
<dbReference type="InterPro" id="IPR036259">
    <property type="entry name" value="MFS_trans_sf"/>
</dbReference>
<dbReference type="InterPro" id="IPR052524">
    <property type="entry name" value="MFS_Cyanate_Porter"/>
</dbReference>
<evidence type="ECO:0000256" key="4">
    <source>
        <dbReference type="ARBA" id="ARBA00022989"/>
    </source>
</evidence>
<comment type="subcellular location">
    <subcellularLocation>
        <location evidence="1">Cell membrane</location>
        <topology evidence="1">Multi-pass membrane protein</topology>
    </subcellularLocation>
</comment>
<gene>
    <name evidence="8" type="ORF">DT065_13995</name>
</gene>
<feature type="transmembrane region" description="Helical" evidence="6">
    <location>
        <begin position="139"/>
        <end position="162"/>
    </location>
</feature>
<keyword evidence="9" id="KW-1185">Reference proteome</keyword>
<evidence type="ECO:0000256" key="6">
    <source>
        <dbReference type="SAM" id="Phobius"/>
    </source>
</evidence>
<name>A0A345C1C1_9BACI</name>
<dbReference type="PROSITE" id="PS50850">
    <property type="entry name" value="MFS"/>
    <property type="match status" value="1"/>
</dbReference>
<evidence type="ECO:0000313" key="9">
    <source>
        <dbReference type="Proteomes" id="UP000252100"/>
    </source>
</evidence>
<feature type="transmembrane region" description="Helical" evidence="6">
    <location>
        <begin position="215"/>
        <end position="234"/>
    </location>
</feature>
<dbReference type="OrthoDB" id="9797740at2"/>
<feature type="transmembrane region" description="Helical" evidence="6">
    <location>
        <begin position="371"/>
        <end position="392"/>
    </location>
</feature>
<feature type="transmembrane region" description="Helical" evidence="6">
    <location>
        <begin position="281"/>
        <end position="300"/>
    </location>
</feature>
<evidence type="ECO:0000256" key="3">
    <source>
        <dbReference type="ARBA" id="ARBA00022692"/>
    </source>
</evidence>
<keyword evidence="4 6" id="KW-1133">Transmembrane helix</keyword>
<dbReference type="Gene3D" id="1.20.1250.20">
    <property type="entry name" value="MFS general substrate transporter like domains"/>
    <property type="match status" value="2"/>
</dbReference>
<dbReference type="PANTHER" id="PTHR23523:SF2">
    <property type="entry name" value="2-NITROIMIDAZOLE TRANSPORTER"/>
    <property type="match status" value="1"/>
</dbReference>
<protein>
    <submittedName>
        <fullName evidence="8">MFS transporter</fullName>
    </submittedName>
</protein>
<dbReference type="PANTHER" id="PTHR23523">
    <property type="match status" value="1"/>
</dbReference>
<accession>A0A345C1C1</accession>
<evidence type="ECO:0000313" key="8">
    <source>
        <dbReference type="EMBL" id="AXF57002.1"/>
    </source>
</evidence>
<dbReference type="Proteomes" id="UP000252100">
    <property type="component" value="Chromosome"/>
</dbReference>
<dbReference type="SUPFAM" id="SSF103473">
    <property type="entry name" value="MFS general substrate transporter"/>
    <property type="match status" value="1"/>
</dbReference>
<feature type="domain" description="Major facilitator superfamily (MFS) profile" evidence="7">
    <location>
        <begin position="14"/>
        <end position="397"/>
    </location>
</feature>
<evidence type="ECO:0000256" key="2">
    <source>
        <dbReference type="ARBA" id="ARBA00022448"/>
    </source>
</evidence>
<dbReference type="KEGG" id="rue:DT065_13995"/>
<dbReference type="InterPro" id="IPR011701">
    <property type="entry name" value="MFS"/>
</dbReference>
<feature type="transmembrane region" description="Helical" evidence="6">
    <location>
        <begin position="174"/>
        <end position="194"/>
    </location>
</feature>
<keyword evidence="5 6" id="KW-0472">Membrane</keyword>
<evidence type="ECO:0000256" key="1">
    <source>
        <dbReference type="ARBA" id="ARBA00004651"/>
    </source>
</evidence>
<feature type="transmembrane region" description="Helical" evidence="6">
    <location>
        <begin position="306"/>
        <end position="329"/>
    </location>
</feature>
<dbReference type="GO" id="GO:0022857">
    <property type="term" value="F:transmembrane transporter activity"/>
    <property type="evidence" value="ECO:0007669"/>
    <property type="project" value="InterPro"/>
</dbReference>
<feature type="transmembrane region" description="Helical" evidence="6">
    <location>
        <begin position="54"/>
        <end position="74"/>
    </location>
</feature>
<dbReference type="Pfam" id="PF07690">
    <property type="entry name" value="MFS_1"/>
    <property type="match status" value="1"/>
</dbReference>
<dbReference type="InterPro" id="IPR020846">
    <property type="entry name" value="MFS_dom"/>
</dbReference>